<dbReference type="InterPro" id="IPR031330">
    <property type="entry name" value="Gly_Hdrlase_35_cat"/>
</dbReference>
<dbReference type="SUPFAM" id="SSF51445">
    <property type="entry name" value="(Trans)glycosidases"/>
    <property type="match status" value="1"/>
</dbReference>
<evidence type="ECO:0000259" key="10">
    <source>
        <dbReference type="Pfam" id="PF21467"/>
    </source>
</evidence>
<dbReference type="PROSITE" id="PS01182">
    <property type="entry name" value="GLYCOSYL_HYDROL_F35"/>
    <property type="match status" value="1"/>
</dbReference>
<keyword evidence="3 5" id="KW-0326">Glycosidase</keyword>
<name>A0A8J2SD48_9STRA</name>
<evidence type="ECO:0000256" key="6">
    <source>
        <dbReference type="RuleBase" id="RU003679"/>
    </source>
</evidence>
<organism evidence="11 12">
    <name type="scientific">Pelagomonas calceolata</name>
    <dbReference type="NCBI Taxonomy" id="35677"/>
    <lineage>
        <taxon>Eukaryota</taxon>
        <taxon>Sar</taxon>
        <taxon>Stramenopiles</taxon>
        <taxon>Ochrophyta</taxon>
        <taxon>Pelagophyceae</taxon>
        <taxon>Pelagomonadales</taxon>
        <taxon>Pelagomonadaceae</taxon>
        <taxon>Pelagomonas</taxon>
    </lineage>
</organism>
<evidence type="ECO:0000256" key="7">
    <source>
        <dbReference type="SAM" id="SignalP"/>
    </source>
</evidence>
<dbReference type="PIRSF" id="PIRSF006336">
    <property type="entry name" value="B-gal"/>
    <property type="match status" value="1"/>
</dbReference>
<accession>A0A8J2SD48</accession>
<dbReference type="Gene3D" id="3.20.20.80">
    <property type="entry name" value="Glycosidases"/>
    <property type="match status" value="1"/>
</dbReference>
<comment type="catalytic activity">
    <reaction evidence="5">
        <text>Hydrolysis of terminal non-reducing beta-D-galactose residues in beta-D-galactosides.</text>
        <dbReference type="EC" id="3.2.1.23"/>
    </reaction>
</comment>
<dbReference type="GO" id="GO:0004565">
    <property type="term" value="F:beta-galactosidase activity"/>
    <property type="evidence" value="ECO:0007669"/>
    <property type="project" value="UniProtKB-EC"/>
</dbReference>
<feature type="chain" id="PRO_5035149018" description="Beta-galactosidase" evidence="7">
    <location>
        <begin position="22"/>
        <end position="614"/>
    </location>
</feature>
<dbReference type="SUPFAM" id="SSF49785">
    <property type="entry name" value="Galactose-binding domain-like"/>
    <property type="match status" value="1"/>
</dbReference>
<dbReference type="Pfam" id="PF01301">
    <property type="entry name" value="Glyco_hydro_35"/>
    <property type="match status" value="1"/>
</dbReference>
<feature type="active site" description="Proton donor" evidence="4">
    <location>
        <position position="183"/>
    </location>
</feature>
<feature type="signal peptide" evidence="7">
    <location>
        <begin position="1"/>
        <end position="21"/>
    </location>
</feature>
<evidence type="ECO:0000256" key="2">
    <source>
        <dbReference type="ARBA" id="ARBA00022801"/>
    </source>
</evidence>
<dbReference type="InterPro" id="IPR026283">
    <property type="entry name" value="B-gal_1-like"/>
</dbReference>
<sequence length="614" mass="68347">MTALATLLLVAQYGCWSHVQSLRTARRSFVIKDDRFHKEGDPINIKSGSVHYSRVPRAYWRDRLERAKALGLNAITTYVPWNFHEDVEGRFDFSEDRDVYAFADEARKLNLLLILRIGPYMCGEWDFGGFPAWLLTKANMTLRTHNKPYLDAVDKFWDHLLPRFKRRLYSNGGPIVMVQLENEFGDYGDCSANENDAAYMKHLYSKATQHLGTSVIYTTVSPARNLHKASPWRHDARVLATIDGPLSSSYDADFALQKAFNAKGNSPKMWTELWTGWYTHWGDSKAANRTAKDYGDGVKAMASDSNASFSLYMAHGGTSFGFWAGANILEGRYVADVTSYDYSAPISEDGTHQVGADGADGFAAVRNALHGTSEEPPPPVFRAYGAVVFEDEADLLAQDATCASTGWRTQEQLGQAHGFINYALTGPFPDRLAFSPSTLRDRVQVLADGVLVGSAYRGDAKNVSIALPSSMTRLDLLVENCGRVNYGRELVDDRKGLLEPPLDGTPSVSCLPLADLSAIEWHSIQPGRSPAAPRFYRGHLQVDAAHDTYLDTRGLSKGFIWVNGQNLGRFWETRGPQHTLYVPAPYLRRGANEVIILDLDGRTGLESVARPRWN</sequence>
<feature type="active site" description="Nucleophile" evidence="4">
    <location>
        <position position="272"/>
    </location>
</feature>
<protein>
    <recommendedName>
        <fullName evidence="5">Beta-galactosidase</fullName>
        <ecNumber evidence="5">3.2.1.23</ecNumber>
    </recommendedName>
</protein>
<keyword evidence="2 5" id="KW-0378">Hydrolase</keyword>
<dbReference type="InterPro" id="IPR017853">
    <property type="entry name" value="GH"/>
</dbReference>
<dbReference type="InterPro" id="IPR048913">
    <property type="entry name" value="BetaGal_gal-bd"/>
</dbReference>
<evidence type="ECO:0000313" key="11">
    <source>
        <dbReference type="EMBL" id="CAH0365369.1"/>
    </source>
</evidence>
<evidence type="ECO:0000259" key="8">
    <source>
        <dbReference type="Pfam" id="PF01301"/>
    </source>
</evidence>
<evidence type="ECO:0000256" key="3">
    <source>
        <dbReference type="ARBA" id="ARBA00023295"/>
    </source>
</evidence>
<dbReference type="PRINTS" id="PR00742">
    <property type="entry name" value="GLHYDRLASE35"/>
</dbReference>
<comment type="similarity">
    <text evidence="1 6">Belongs to the glycosyl hydrolase 35 family.</text>
</comment>
<dbReference type="EC" id="3.2.1.23" evidence="5"/>
<dbReference type="GO" id="GO:0005975">
    <property type="term" value="P:carbohydrate metabolic process"/>
    <property type="evidence" value="ECO:0007669"/>
    <property type="project" value="InterPro"/>
</dbReference>
<comment type="caution">
    <text evidence="11">The sequence shown here is derived from an EMBL/GenBank/DDBJ whole genome shotgun (WGS) entry which is preliminary data.</text>
</comment>
<evidence type="ECO:0000256" key="1">
    <source>
        <dbReference type="ARBA" id="ARBA00009809"/>
    </source>
</evidence>
<dbReference type="PANTHER" id="PTHR23421">
    <property type="entry name" value="BETA-GALACTOSIDASE RELATED"/>
    <property type="match status" value="1"/>
</dbReference>
<dbReference type="AlphaFoldDB" id="A0A8J2SD48"/>
<dbReference type="InterPro" id="IPR019801">
    <property type="entry name" value="Glyco_hydro_35_CS"/>
</dbReference>
<feature type="domain" description="Beta-galactosidase 1-like first all-beta" evidence="9">
    <location>
        <begin position="409"/>
        <end position="500"/>
    </location>
</feature>
<dbReference type="Pfam" id="PF21317">
    <property type="entry name" value="BetaGal_ABD_1"/>
    <property type="match status" value="1"/>
</dbReference>
<gene>
    <name evidence="11" type="ORF">PECAL_1P18080</name>
</gene>
<feature type="domain" description="Glycoside hydrolase 35 catalytic" evidence="8">
    <location>
        <begin position="36"/>
        <end position="352"/>
    </location>
</feature>
<evidence type="ECO:0000256" key="5">
    <source>
        <dbReference type="RuleBase" id="RU000675"/>
    </source>
</evidence>
<proteinExistence type="inferred from homology"/>
<evidence type="ECO:0000259" key="9">
    <source>
        <dbReference type="Pfam" id="PF21317"/>
    </source>
</evidence>
<keyword evidence="7" id="KW-0732">Signal</keyword>
<keyword evidence="12" id="KW-1185">Reference proteome</keyword>
<dbReference type="Pfam" id="PF21467">
    <property type="entry name" value="BetaGal_gal-bd"/>
    <property type="match status" value="1"/>
</dbReference>
<dbReference type="OrthoDB" id="1657402at2759"/>
<dbReference type="InterPro" id="IPR008979">
    <property type="entry name" value="Galactose-bd-like_sf"/>
</dbReference>
<dbReference type="EMBL" id="CAKKNE010000001">
    <property type="protein sequence ID" value="CAH0365369.1"/>
    <property type="molecule type" value="Genomic_DNA"/>
</dbReference>
<evidence type="ECO:0000313" key="12">
    <source>
        <dbReference type="Proteomes" id="UP000789595"/>
    </source>
</evidence>
<dbReference type="InterPro" id="IPR001944">
    <property type="entry name" value="Glycoside_Hdrlase_35"/>
</dbReference>
<dbReference type="Proteomes" id="UP000789595">
    <property type="component" value="Unassembled WGS sequence"/>
</dbReference>
<dbReference type="InterPro" id="IPR048912">
    <property type="entry name" value="BetaGal1-like_ABD1"/>
</dbReference>
<reference evidence="11" key="1">
    <citation type="submission" date="2021-11" db="EMBL/GenBank/DDBJ databases">
        <authorList>
            <consortium name="Genoscope - CEA"/>
            <person name="William W."/>
        </authorList>
    </citation>
    <scope>NUCLEOTIDE SEQUENCE</scope>
</reference>
<evidence type="ECO:0000256" key="4">
    <source>
        <dbReference type="PIRSR" id="PIRSR006336-1"/>
    </source>
</evidence>
<feature type="domain" description="Beta-galactosidase galactose-binding" evidence="10">
    <location>
        <begin position="533"/>
        <end position="592"/>
    </location>
</feature>
<dbReference type="Gene3D" id="2.60.120.260">
    <property type="entry name" value="Galactose-binding domain-like"/>
    <property type="match status" value="2"/>
</dbReference>